<organism evidence="2 3">
    <name type="scientific">Streptomyces katrae</name>
    <dbReference type="NCBI Taxonomy" id="68223"/>
    <lineage>
        <taxon>Bacteria</taxon>
        <taxon>Bacillati</taxon>
        <taxon>Actinomycetota</taxon>
        <taxon>Actinomycetes</taxon>
        <taxon>Kitasatosporales</taxon>
        <taxon>Streptomycetaceae</taxon>
        <taxon>Streptomyces</taxon>
    </lineage>
</organism>
<gene>
    <name evidence="2" type="ORF">QEZ40_004834</name>
</gene>
<protein>
    <recommendedName>
        <fullName evidence="4">DUF4178 domain-containing protein</fullName>
    </recommendedName>
</protein>
<name>A0ABT7H0P6_9ACTN</name>
<accession>A0ABT7H0P6</accession>
<reference evidence="2 3" key="1">
    <citation type="submission" date="2023-05" db="EMBL/GenBank/DDBJ databases">
        <title>Sequencing and Assembly of Streptomyces sp. NP73.</title>
        <authorList>
            <person name="Konwar A.N."/>
            <person name="Saikia K."/>
            <person name="Thakur D."/>
        </authorList>
    </citation>
    <scope>NUCLEOTIDE SEQUENCE [LARGE SCALE GENOMIC DNA]</scope>
    <source>
        <strain evidence="2 3">NP73</strain>
    </source>
</reference>
<feature type="transmembrane region" description="Helical" evidence="1">
    <location>
        <begin position="20"/>
        <end position="37"/>
    </location>
</feature>
<keyword evidence="1" id="KW-1133">Transmembrane helix</keyword>
<comment type="caution">
    <text evidence="2">The sequence shown here is derived from an EMBL/GenBank/DDBJ whole genome shotgun (WGS) entry which is preliminary data.</text>
</comment>
<evidence type="ECO:0000256" key="1">
    <source>
        <dbReference type="SAM" id="Phobius"/>
    </source>
</evidence>
<keyword evidence="3" id="KW-1185">Reference proteome</keyword>
<dbReference type="RefSeq" id="WP_285345296.1">
    <property type="nucleotide sequence ID" value="NZ_JASITI010000043.1"/>
</dbReference>
<evidence type="ECO:0000313" key="2">
    <source>
        <dbReference type="EMBL" id="MDK9499413.1"/>
    </source>
</evidence>
<dbReference type="EMBL" id="JASITI010000043">
    <property type="protein sequence ID" value="MDK9499413.1"/>
    <property type="molecule type" value="Genomic_DNA"/>
</dbReference>
<proteinExistence type="predicted"/>
<evidence type="ECO:0008006" key="4">
    <source>
        <dbReference type="Google" id="ProtNLM"/>
    </source>
</evidence>
<sequence length="181" mass="19906">MPPPRVRPRIRILDTVLRNLLAYGVLTCALLAMTGGWDPQRHDARPVPAVYDADISEIVGTWRCVDGTEVVFRADGSADVTLLDGQDRDYAAGWRLSGPGSWRLTGRQPFDRTLGQHLRLRLPAPTATAARAGTGPPAGAPQRYAWTFELRRDERGALELYFGFFLGTGPARGSYVLEKDA</sequence>
<keyword evidence="1" id="KW-0812">Transmembrane</keyword>
<dbReference type="Proteomes" id="UP001223390">
    <property type="component" value="Unassembled WGS sequence"/>
</dbReference>
<evidence type="ECO:0000313" key="3">
    <source>
        <dbReference type="Proteomes" id="UP001223390"/>
    </source>
</evidence>
<keyword evidence="1" id="KW-0472">Membrane</keyword>